<comment type="subcellular location">
    <subcellularLocation>
        <location evidence="7">Cell membrane</location>
        <topology evidence="7">Multi-pass membrane protein</topology>
    </subcellularLocation>
    <subcellularLocation>
        <location evidence="1">Membrane</location>
        <topology evidence="1">Multi-pass membrane protein</topology>
    </subcellularLocation>
</comment>
<evidence type="ECO:0000256" key="4">
    <source>
        <dbReference type="ARBA" id="ARBA00022970"/>
    </source>
</evidence>
<feature type="region of interest" description="Disordered" evidence="8">
    <location>
        <begin position="1"/>
        <end position="46"/>
    </location>
</feature>
<feature type="compositionally biased region" description="Basic and acidic residues" evidence="8">
    <location>
        <begin position="1"/>
        <end position="10"/>
    </location>
</feature>
<organism evidence="10 11">
    <name type="scientific">Kribbibacterium absianum</name>
    <dbReference type="NCBI Taxonomy" id="3044210"/>
    <lineage>
        <taxon>Bacteria</taxon>
        <taxon>Bacillati</taxon>
        <taxon>Actinomycetota</taxon>
        <taxon>Coriobacteriia</taxon>
        <taxon>Coriobacteriales</taxon>
        <taxon>Kribbibacteriaceae</taxon>
        <taxon>Kribbibacterium</taxon>
    </lineage>
</organism>
<dbReference type="Gene3D" id="1.10.3720.10">
    <property type="entry name" value="MetI-like"/>
    <property type="match status" value="1"/>
</dbReference>
<evidence type="ECO:0000256" key="6">
    <source>
        <dbReference type="ARBA" id="ARBA00023136"/>
    </source>
</evidence>
<sequence>MQDPKEHAVIEEEENLHPYSEPLTGQAGLEGSAETPDPLDAPSVPAGAPKRRGSFFRLFRDDHPYVLLGTSALAACVALMSWNVPGPAFCSSCYCVFAVWWLVSLVALAMKLAWGRQYRAKSPFCTQTGRTALRIGSYVVWAAALVLFCAAPVANLCETVAAATQASTKPEGFLDAMIYMLWNGRQLFLTGVLTTVELAFFGTIIAFFLALLLVFLRIQTPDRSDNDGARFFKWLGVAFAKVYSTVVRGTPMMVQGLIIWMLGLAILRGAGLTTSEVNGIWTPFWAGLVTISLNSTAYMMEVLRGGIEAVDPGQLEAARSLGLSQWQAMRRVVFPQGIKNSIPALSNELIVNIKDSSVLSVFGVFDLMFATTSVVGIYFSQLENYVTAALIYLVLTMAFSWLLTRVARAFNLGDPGPVGSTTA</sequence>
<feature type="transmembrane region" description="Helical" evidence="7">
    <location>
        <begin position="65"/>
        <end position="84"/>
    </location>
</feature>
<feature type="domain" description="ABC transmembrane type-1" evidence="9">
    <location>
        <begin position="192"/>
        <end position="403"/>
    </location>
</feature>
<dbReference type="PANTHER" id="PTHR30614">
    <property type="entry name" value="MEMBRANE COMPONENT OF AMINO ACID ABC TRANSPORTER"/>
    <property type="match status" value="1"/>
</dbReference>
<dbReference type="SUPFAM" id="SSF161098">
    <property type="entry name" value="MetI-like"/>
    <property type="match status" value="1"/>
</dbReference>
<comment type="similarity">
    <text evidence="2">Belongs to the binding-protein-dependent transport system permease family. HisMQ subfamily.</text>
</comment>
<evidence type="ECO:0000256" key="2">
    <source>
        <dbReference type="ARBA" id="ARBA00010072"/>
    </source>
</evidence>
<gene>
    <name evidence="10" type="ORF">QJ043_05125</name>
</gene>
<protein>
    <submittedName>
        <fullName evidence="10">Amino acid ABC transporter permease</fullName>
    </submittedName>
</protein>
<dbReference type="Pfam" id="PF00528">
    <property type="entry name" value="BPD_transp_1"/>
    <property type="match status" value="1"/>
</dbReference>
<feature type="transmembrane region" description="Helical" evidence="7">
    <location>
        <begin position="358"/>
        <end position="379"/>
    </location>
</feature>
<dbReference type="PROSITE" id="PS50928">
    <property type="entry name" value="ABC_TM1"/>
    <property type="match status" value="1"/>
</dbReference>
<evidence type="ECO:0000259" key="9">
    <source>
        <dbReference type="PROSITE" id="PS50928"/>
    </source>
</evidence>
<dbReference type="Proteomes" id="UP001431693">
    <property type="component" value="Unassembled WGS sequence"/>
</dbReference>
<evidence type="ECO:0000256" key="8">
    <source>
        <dbReference type="SAM" id="MobiDB-lite"/>
    </source>
</evidence>
<evidence type="ECO:0000256" key="7">
    <source>
        <dbReference type="RuleBase" id="RU363032"/>
    </source>
</evidence>
<dbReference type="InterPro" id="IPR043429">
    <property type="entry name" value="ArtM/GltK/GlnP/TcyL/YhdX-like"/>
</dbReference>
<name>A0ABT6ZK86_9ACTN</name>
<accession>A0ABT6ZK86</accession>
<keyword evidence="3 7" id="KW-0812">Transmembrane</keyword>
<feature type="transmembrane region" description="Helical" evidence="7">
    <location>
        <begin position="280"/>
        <end position="300"/>
    </location>
</feature>
<comment type="caution">
    <text evidence="10">The sequence shown here is derived from an EMBL/GenBank/DDBJ whole genome shotgun (WGS) entry which is preliminary data.</text>
</comment>
<evidence type="ECO:0000256" key="1">
    <source>
        <dbReference type="ARBA" id="ARBA00004141"/>
    </source>
</evidence>
<dbReference type="InterPro" id="IPR035906">
    <property type="entry name" value="MetI-like_sf"/>
</dbReference>
<dbReference type="PANTHER" id="PTHR30614:SF20">
    <property type="entry name" value="GLUTAMINE TRANSPORT SYSTEM PERMEASE PROTEIN GLNP"/>
    <property type="match status" value="1"/>
</dbReference>
<proteinExistence type="inferred from homology"/>
<evidence type="ECO:0000313" key="10">
    <source>
        <dbReference type="EMBL" id="MDJ1129460.1"/>
    </source>
</evidence>
<dbReference type="RefSeq" id="WP_283713752.1">
    <property type="nucleotide sequence ID" value="NZ_JASJEW010000006.1"/>
</dbReference>
<evidence type="ECO:0000256" key="3">
    <source>
        <dbReference type="ARBA" id="ARBA00022692"/>
    </source>
</evidence>
<reference evidence="10" key="1">
    <citation type="submission" date="2023-05" db="EMBL/GenBank/DDBJ databases">
        <title>[olsenella] sp. nov., isolated from a pig farm feces dump.</title>
        <authorList>
            <person name="Chang Y.-H."/>
        </authorList>
    </citation>
    <scope>NUCLEOTIDE SEQUENCE</scope>
    <source>
        <strain evidence="10">YH-ols2217</strain>
    </source>
</reference>
<keyword evidence="11" id="KW-1185">Reference proteome</keyword>
<dbReference type="CDD" id="cd06261">
    <property type="entry name" value="TM_PBP2"/>
    <property type="match status" value="1"/>
</dbReference>
<evidence type="ECO:0000313" key="11">
    <source>
        <dbReference type="Proteomes" id="UP001431693"/>
    </source>
</evidence>
<feature type="transmembrane region" description="Helical" evidence="7">
    <location>
        <begin position="385"/>
        <end position="403"/>
    </location>
</feature>
<feature type="transmembrane region" description="Helical" evidence="7">
    <location>
        <begin position="96"/>
        <end position="114"/>
    </location>
</feature>
<feature type="transmembrane region" description="Helical" evidence="7">
    <location>
        <begin position="187"/>
        <end position="216"/>
    </location>
</feature>
<keyword evidence="4" id="KW-0029">Amino-acid transport</keyword>
<keyword evidence="7" id="KW-0813">Transport</keyword>
<evidence type="ECO:0000256" key="5">
    <source>
        <dbReference type="ARBA" id="ARBA00022989"/>
    </source>
</evidence>
<dbReference type="InterPro" id="IPR000515">
    <property type="entry name" value="MetI-like"/>
</dbReference>
<feature type="transmembrane region" description="Helical" evidence="7">
    <location>
        <begin position="135"/>
        <end position="154"/>
    </location>
</feature>
<keyword evidence="6 7" id="KW-0472">Membrane</keyword>
<dbReference type="EMBL" id="JASJEX010000002">
    <property type="protein sequence ID" value="MDJ1129460.1"/>
    <property type="molecule type" value="Genomic_DNA"/>
</dbReference>
<keyword evidence="5 7" id="KW-1133">Transmembrane helix</keyword>